<proteinExistence type="predicted"/>
<name>C4GLF8_9NEIS</name>
<accession>C4GLF8</accession>
<reference evidence="1" key="1">
    <citation type="submission" date="2009-04" db="EMBL/GenBank/DDBJ databases">
        <authorList>
            <person name="Weinstock G."/>
            <person name="Sodergren E."/>
            <person name="Clifton S."/>
            <person name="Fulton L."/>
            <person name="Fulton B."/>
            <person name="Courtney L."/>
            <person name="Fronick C."/>
            <person name="Harrison M."/>
            <person name="Strong C."/>
            <person name="Farmer C."/>
            <person name="Delahaunty K."/>
            <person name="Markovic C."/>
            <person name="Hall O."/>
            <person name="Minx P."/>
            <person name="Tomlinson C."/>
            <person name="Mitreva M."/>
            <person name="Nelson J."/>
            <person name="Hou S."/>
            <person name="Wollam A."/>
            <person name="Pepin K.H."/>
            <person name="Johnson M."/>
            <person name="Bhonagiri V."/>
            <person name="Nash W.E."/>
            <person name="Warren W."/>
            <person name="Chinwalla A."/>
            <person name="Mardis E.R."/>
            <person name="Wilson R.K."/>
        </authorList>
    </citation>
    <scope>NUCLEOTIDE SEQUENCE [LARGE SCALE GENOMIC DNA]</scope>
    <source>
        <strain evidence="1">ATCC 51147</strain>
    </source>
</reference>
<dbReference type="STRING" id="629741.GCWU000324_02529"/>
<dbReference type="HOGENOM" id="CLU_145983_0_0_4"/>
<sequence>MDGKGGNYTEIFSGCLWGENRVKYRLIKERTTSMKDKAISEAIYNALIHQNLAHYQQSLRNQEMSDAGTAYDAIRKIFNTLDGNQQSAMMNLLKIVIIDTASTILGAIDGTTFLAGADGDYALIYEGAEIQGCLQDYFLAKAEAEDSIRF</sequence>
<dbReference type="Proteomes" id="UP000003009">
    <property type="component" value="Unassembled WGS sequence"/>
</dbReference>
<keyword evidence="2" id="KW-1185">Reference proteome</keyword>
<organism evidence="1 2">
    <name type="scientific">Kingella oralis ATCC 51147</name>
    <dbReference type="NCBI Taxonomy" id="629741"/>
    <lineage>
        <taxon>Bacteria</taxon>
        <taxon>Pseudomonadati</taxon>
        <taxon>Pseudomonadota</taxon>
        <taxon>Betaproteobacteria</taxon>
        <taxon>Neisseriales</taxon>
        <taxon>Neisseriaceae</taxon>
        <taxon>Kingella</taxon>
    </lineage>
</organism>
<dbReference type="EMBL" id="ACJW02000004">
    <property type="protein sequence ID" value="EEP67194.1"/>
    <property type="molecule type" value="Genomic_DNA"/>
</dbReference>
<gene>
    <name evidence="1" type="ORF">GCWU000324_02529</name>
</gene>
<comment type="caution">
    <text evidence="1">The sequence shown here is derived from an EMBL/GenBank/DDBJ whole genome shotgun (WGS) entry which is preliminary data.</text>
</comment>
<protein>
    <submittedName>
        <fullName evidence="1">Uncharacterized protein</fullName>
    </submittedName>
</protein>
<evidence type="ECO:0000313" key="1">
    <source>
        <dbReference type="EMBL" id="EEP67194.1"/>
    </source>
</evidence>
<evidence type="ECO:0000313" key="2">
    <source>
        <dbReference type="Proteomes" id="UP000003009"/>
    </source>
</evidence>
<dbReference type="AlphaFoldDB" id="C4GLF8"/>